<gene>
    <name evidence="5" type="primary">CFAP57</name>
</gene>
<dbReference type="AlphaFoldDB" id="A0A8C6VJQ0"/>
<sequence>MSVIVSQALHIFGFQSRVANNICFFDEQIIVYPAGNSCVKYHIEQKWQKFIPGSEKSQGMLALAISPNRRYLAISETLQDKPAITIYELSSVPCKKRKILNTFDFPVQEFISLAFSPDSKYLVAQAGPPESQLAYWMWEKQRTMAIIRVDVQNNPLYQVSFNPQDNTQVCVIGNGIFKLYKYTEGNLKQTNFLRGEPQNYLSHAWLSEEKVIVGTDTGKLYLFDSGDLRWETSIERKEPTTEMLNEEPVLESESLIEFPVTHSPEYSTEAVSEAEGQQHASLPRVSAIAAYSKGFACSAGPGIVLLFEKSDEKDGYRESREIRISQDPCSSDPHQSVKQEVVCIAFSPAEETLLISTNKNQVYYLSMSSAELTKGETAHFEYLNFPIHSSAVTGLDTCIRKPLVATCSLDKSVRIWNYETNTLDLYKEYQEEAYALAFHPGGLCVLVGFADKLRLMNLLIDDIRTFKDFTVRGCRECTFSTGGHLFAAVNGNVIHIYSTISFDNIINLKGHNGKVRSVVWSMDDYKLVSCEEMLCMFQILREVPSFDVSYTCIVIAHNGRMVFTGTSAGTIRSMKYPLPLHKEFNEYQAHAGPVSKISITSDDQFLLTSAEDGCIIIWKVYDKEGRGLKREREVPYSDEVLITRTDMEEKTQVMLELKTRVEELKMENEYQLRLKDMNYSEKIKELTEKFIQEMESLKTKNQVLQTEKEKQEIQHQEQLSELIEKQSREVQDLESGNNQKLLLEYEKYQELQMKSQRMQEEYEKQLHEMEENKSQALEELTEYYEAKLLEKGTLLEEAQDDARQQLREFEETKKQIEEDEDREIQDIKIKYERRLREERESNLRLKGETGIMRKKFNSLQKEIEERCSDIEAMKLEQQKLQGIIKALEKDIMGLKREIQERDETIQDKEKRIYDLKKKNQELEKFKFVLDYKIKELKKQIEPRENDIKAMKEQIQEDLCLKAPHIRLQTLCNILLFLMSLLQMEGELEHFHKQNTQLELNIAELRLKLRATDREMHKEMQKERDMEALVKRFKTDIHNCVGLIQEPKKLKESIRDIYEKYVQKADRVEIVGVDSDLHQEYTRQREHLEHNLATLKKKVIKESEIHRADYVRIMQENVGLIKEINDLRRELKITRIQVHDLQSTLSLLKKHKKSGPQPPGSSPDRQLSPGILRLNLEEETERIIQMQRLEIKCLREQMQGQEKALEGNWSPGFNLKQNPLEIKPLCVALLETG</sequence>
<dbReference type="GO" id="GO:0007338">
    <property type="term" value="P:single fertilization"/>
    <property type="evidence" value="ECO:0007669"/>
    <property type="project" value="Ensembl"/>
</dbReference>
<dbReference type="Proteomes" id="UP000694559">
    <property type="component" value="Unplaced"/>
</dbReference>
<keyword evidence="2" id="KW-0175">Coiled coil</keyword>
<dbReference type="InterPro" id="IPR036322">
    <property type="entry name" value="WD40_repeat_dom_sf"/>
</dbReference>
<keyword evidence="1" id="KW-0853">WD repeat</keyword>
<evidence type="ECO:0000256" key="3">
    <source>
        <dbReference type="SAM" id="MobiDB-lite"/>
    </source>
</evidence>
<dbReference type="Pfam" id="PF23754">
    <property type="entry name" value="Beta-prop_IP5PC_F"/>
    <property type="match status" value="1"/>
</dbReference>
<feature type="coiled-coil region" evidence="2">
    <location>
        <begin position="1176"/>
        <end position="1203"/>
    </location>
</feature>
<evidence type="ECO:0000313" key="5">
    <source>
        <dbReference type="Ensembl" id="ENSNNAP00000005979.1"/>
    </source>
</evidence>
<dbReference type="GO" id="GO:0036126">
    <property type="term" value="C:sperm flagellum"/>
    <property type="evidence" value="ECO:0007669"/>
    <property type="project" value="Ensembl"/>
</dbReference>
<dbReference type="FunFam" id="2.130.10.10:FF:000357">
    <property type="entry name" value="Cilia and flagella associated protein 57"/>
    <property type="match status" value="1"/>
</dbReference>
<dbReference type="PANTHER" id="PTHR32215:SF0">
    <property type="entry name" value="CILIA- AND FLAGELLA-ASSOCIATED PROTEIN 57"/>
    <property type="match status" value="1"/>
</dbReference>
<evidence type="ECO:0000256" key="1">
    <source>
        <dbReference type="PROSITE-ProRule" id="PRU00221"/>
    </source>
</evidence>
<dbReference type="Gene3D" id="2.130.10.10">
    <property type="entry name" value="YVTN repeat-like/Quinoprotein amine dehydrogenase"/>
    <property type="match status" value="2"/>
</dbReference>
<dbReference type="PANTHER" id="PTHR32215">
    <property type="entry name" value="CILIA- AND FLAGELLA-ASSOCIATED PROTEIN 57"/>
    <property type="match status" value="1"/>
</dbReference>
<dbReference type="PROSITE" id="PS50294">
    <property type="entry name" value="WD_REPEATS_REGION"/>
    <property type="match status" value="1"/>
</dbReference>
<feature type="coiled-coil region" evidence="2">
    <location>
        <begin position="980"/>
        <end position="1021"/>
    </location>
</feature>
<dbReference type="InterPro" id="IPR001680">
    <property type="entry name" value="WD40_rpt"/>
</dbReference>
<reference evidence="5" key="1">
    <citation type="submission" date="2025-08" db="UniProtKB">
        <authorList>
            <consortium name="Ensembl"/>
        </authorList>
    </citation>
    <scope>IDENTIFICATION</scope>
</reference>
<feature type="repeat" description="WD" evidence="1">
    <location>
        <begin position="385"/>
        <end position="426"/>
    </location>
</feature>
<dbReference type="InterPro" id="IPR052993">
    <property type="entry name" value="CFA-57"/>
</dbReference>
<protein>
    <submittedName>
        <fullName evidence="5">Cilia and flagella associated protein 57</fullName>
    </submittedName>
</protein>
<dbReference type="GO" id="GO:0120316">
    <property type="term" value="P:sperm flagellum assembly"/>
    <property type="evidence" value="ECO:0007669"/>
    <property type="project" value="Ensembl"/>
</dbReference>
<feature type="coiled-coil region" evidence="2">
    <location>
        <begin position="1077"/>
        <end position="1143"/>
    </location>
</feature>
<evidence type="ECO:0000256" key="2">
    <source>
        <dbReference type="SAM" id="Coils"/>
    </source>
</evidence>
<dbReference type="Pfam" id="PF00400">
    <property type="entry name" value="WD40"/>
    <property type="match status" value="1"/>
</dbReference>
<dbReference type="PROSITE" id="PS50082">
    <property type="entry name" value="WD_REPEATS_2"/>
    <property type="match status" value="2"/>
</dbReference>
<dbReference type="OrthoDB" id="10251741at2759"/>
<feature type="domain" description="IP5PC-F beta-propeller" evidence="4">
    <location>
        <begin position="549"/>
        <end position="656"/>
    </location>
</feature>
<feature type="region of interest" description="Disordered" evidence="3">
    <location>
        <begin position="1148"/>
        <end position="1169"/>
    </location>
</feature>
<proteinExistence type="predicted"/>
<dbReference type="Ensembl" id="ENSNNAT00000006252.1">
    <property type="protein sequence ID" value="ENSNNAP00000005979.1"/>
    <property type="gene ID" value="ENSNNAG00000004019.1"/>
</dbReference>
<name>A0A8C6VJQ0_NAJNA</name>
<keyword evidence="6" id="KW-1185">Reference proteome</keyword>
<evidence type="ECO:0000259" key="4">
    <source>
        <dbReference type="Pfam" id="PF23754"/>
    </source>
</evidence>
<dbReference type="SUPFAM" id="SSF50978">
    <property type="entry name" value="WD40 repeat-like"/>
    <property type="match status" value="2"/>
</dbReference>
<feature type="coiled-coil region" evidence="2">
    <location>
        <begin position="647"/>
        <end position="826"/>
    </location>
</feature>
<accession>A0A8C6VJQ0</accession>
<reference evidence="5" key="2">
    <citation type="submission" date="2025-09" db="UniProtKB">
        <authorList>
            <consortium name="Ensembl"/>
        </authorList>
    </citation>
    <scope>IDENTIFICATION</scope>
</reference>
<dbReference type="OMA" id="FPHCNAV"/>
<organism evidence="5 6">
    <name type="scientific">Naja naja</name>
    <name type="common">Indian cobra</name>
    <dbReference type="NCBI Taxonomy" id="35670"/>
    <lineage>
        <taxon>Eukaryota</taxon>
        <taxon>Metazoa</taxon>
        <taxon>Chordata</taxon>
        <taxon>Craniata</taxon>
        <taxon>Vertebrata</taxon>
        <taxon>Euteleostomi</taxon>
        <taxon>Lepidosauria</taxon>
        <taxon>Squamata</taxon>
        <taxon>Bifurcata</taxon>
        <taxon>Unidentata</taxon>
        <taxon>Episquamata</taxon>
        <taxon>Toxicofera</taxon>
        <taxon>Serpentes</taxon>
        <taxon>Colubroidea</taxon>
        <taxon>Elapidae</taxon>
        <taxon>Elapinae</taxon>
        <taxon>Naja</taxon>
    </lineage>
</organism>
<dbReference type="FunFam" id="1.10.287.1490:FF:000014">
    <property type="entry name" value="AGAP008095-PA"/>
    <property type="match status" value="1"/>
</dbReference>
<dbReference type="GO" id="GO:0070286">
    <property type="term" value="P:axonemal dynein complex assembly"/>
    <property type="evidence" value="ECO:0007669"/>
    <property type="project" value="Ensembl"/>
</dbReference>
<feature type="coiled-coil region" evidence="2">
    <location>
        <begin position="870"/>
        <end position="953"/>
    </location>
</feature>
<dbReference type="GeneTree" id="ENSGT00620000088018"/>
<dbReference type="InterPro" id="IPR056454">
    <property type="entry name" value="Beta-prop_IP5PC_F"/>
</dbReference>
<feature type="repeat" description="WD" evidence="1">
    <location>
        <begin position="587"/>
        <end position="620"/>
    </location>
</feature>
<dbReference type="SMART" id="SM00320">
    <property type="entry name" value="WD40"/>
    <property type="match status" value="5"/>
</dbReference>
<dbReference type="InterPro" id="IPR015943">
    <property type="entry name" value="WD40/YVTN_repeat-like_dom_sf"/>
</dbReference>
<evidence type="ECO:0000313" key="6">
    <source>
        <dbReference type="Proteomes" id="UP000694559"/>
    </source>
</evidence>